<dbReference type="InterPro" id="IPR046953">
    <property type="entry name" value="Spore_GerAC-like_C"/>
</dbReference>
<dbReference type="Pfam" id="PF25198">
    <property type="entry name" value="Spore_GerAC_N"/>
    <property type="match status" value="1"/>
</dbReference>
<dbReference type="Proteomes" id="UP001208567">
    <property type="component" value="Unassembled WGS sequence"/>
</dbReference>
<proteinExistence type="inferred from homology"/>
<keyword evidence="4" id="KW-0732">Signal</keyword>
<feature type="domain" description="Spore germination GerAC-like C-terminal" evidence="8">
    <location>
        <begin position="204"/>
        <end position="366"/>
    </location>
</feature>
<evidence type="ECO:0000256" key="2">
    <source>
        <dbReference type="ARBA" id="ARBA00007886"/>
    </source>
</evidence>
<dbReference type="InterPro" id="IPR057336">
    <property type="entry name" value="GerAC_N"/>
</dbReference>
<keyword evidence="3" id="KW-0309">Germination</keyword>
<keyword evidence="6" id="KW-0564">Palmitate</keyword>
<dbReference type="Gene3D" id="3.30.300.210">
    <property type="entry name" value="Nutrient germinant receptor protein C, domain 3"/>
    <property type="match status" value="1"/>
</dbReference>
<organism evidence="10 11">
    <name type="scientific">Clostridium omnivorum</name>
    <dbReference type="NCBI Taxonomy" id="1604902"/>
    <lineage>
        <taxon>Bacteria</taxon>
        <taxon>Bacillati</taxon>
        <taxon>Bacillota</taxon>
        <taxon>Clostridia</taxon>
        <taxon>Eubacteriales</taxon>
        <taxon>Clostridiaceae</taxon>
        <taxon>Clostridium</taxon>
    </lineage>
</organism>
<dbReference type="InterPro" id="IPR038501">
    <property type="entry name" value="Spore_GerAC_C_sf"/>
</dbReference>
<keyword evidence="5" id="KW-0472">Membrane</keyword>
<dbReference type="Pfam" id="PF05504">
    <property type="entry name" value="Spore_GerAC"/>
    <property type="match status" value="1"/>
</dbReference>
<evidence type="ECO:0000256" key="1">
    <source>
        <dbReference type="ARBA" id="ARBA00004635"/>
    </source>
</evidence>
<keyword evidence="11" id="KW-1185">Reference proteome</keyword>
<evidence type="ECO:0000256" key="6">
    <source>
        <dbReference type="ARBA" id="ARBA00023139"/>
    </source>
</evidence>
<evidence type="ECO:0000256" key="7">
    <source>
        <dbReference type="ARBA" id="ARBA00023288"/>
    </source>
</evidence>
<name>A0ABQ5N114_9CLOT</name>
<evidence type="ECO:0000256" key="5">
    <source>
        <dbReference type="ARBA" id="ARBA00023136"/>
    </source>
</evidence>
<feature type="domain" description="Spore germination protein N-terminal" evidence="9">
    <location>
        <begin position="25"/>
        <end position="195"/>
    </location>
</feature>
<evidence type="ECO:0000256" key="3">
    <source>
        <dbReference type="ARBA" id="ARBA00022544"/>
    </source>
</evidence>
<dbReference type="PANTHER" id="PTHR35789:SF1">
    <property type="entry name" value="SPORE GERMINATION PROTEIN B3"/>
    <property type="match status" value="1"/>
</dbReference>
<keyword evidence="7" id="KW-0449">Lipoprotein</keyword>
<dbReference type="InterPro" id="IPR008844">
    <property type="entry name" value="Spore_GerAC-like"/>
</dbReference>
<gene>
    <name evidence="10" type="primary">gerAC</name>
    <name evidence="10" type="ORF">bsdE14_03150</name>
</gene>
<evidence type="ECO:0000256" key="4">
    <source>
        <dbReference type="ARBA" id="ARBA00022729"/>
    </source>
</evidence>
<dbReference type="EMBL" id="BRXR01000001">
    <property type="protein sequence ID" value="GLC28905.1"/>
    <property type="molecule type" value="Genomic_DNA"/>
</dbReference>
<comment type="subcellular location">
    <subcellularLocation>
        <location evidence="1">Membrane</location>
        <topology evidence="1">Lipid-anchor</topology>
    </subcellularLocation>
</comment>
<reference evidence="10 11" key="1">
    <citation type="journal article" date="2024" name="Int. J. Syst. Evol. Microbiol.">
        <title>Clostridium omnivorum sp. nov., isolated from anoxic soil under the treatment of reductive soil disinfestation.</title>
        <authorList>
            <person name="Ueki A."/>
            <person name="Tonouchi A."/>
            <person name="Kaku N."/>
            <person name="Honma S."/>
            <person name="Ueki K."/>
        </authorList>
    </citation>
    <scope>NUCLEOTIDE SEQUENCE [LARGE SCALE GENOMIC DNA]</scope>
    <source>
        <strain evidence="10 11">E14</strain>
    </source>
</reference>
<protein>
    <submittedName>
        <fullName evidence="10">Spore germination protein</fullName>
    </submittedName>
</protein>
<evidence type="ECO:0000259" key="8">
    <source>
        <dbReference type="Pfam" id="PF05504"/>
    </source>
</evidence>
<evidence type="ECO:0000313" key="10">
    <source>
        <dbReference type="EMBL" id="GLC28905.1"/>
    </source>
</evidence>
<dbReference type="RefSeq" id="WP_264848179.1">
    <property type="nucleotide sequence ID" value="NZ_BRXR01000001.1"/>
</dbReference>
<comment type="similarity">
    <text evidence="2">Belongs to the GerABKC lipoprotein family.</text>
</comment>
<accession>A0ABQ5N114</accession>
<dbReference type="PANTHER" id="PTHR35789">
    <property type="entry name" value="SPORE GERMINATION PROTEIN B3"/>
    <property type="match status" value="1"/>
</dbReference>
<dbReference type="NCBIfam" id="TIGR02887">
    <property type="entry name" value="spore_ger_x_C"/>
    <property type="match status" value="1"/>
</dbReference>
<evidence type="ECO:0000313" key="11">
    <source>
        <dbReference type="Proteomes" id="UP001208567"/>
    </source>
</evidence>
<comment type="caution">
    <text evidence="10">The sequence shown here is derived from an EMBL/GenBank/DDBJ whole genome shotgun (WGS) entry which is preliminary data.</text>
</comment>
<sequence>MNKKKYAILLLGLSIYIFISIGQERKPIEELETINGVGYDLNKSNKAEAEYSLPLSLSIFKADGSRINAVTTERGNNIGEVIQNRQRRLNKKFVQGQETVVLIGEEYARTGIKSIIEDRIRNPETNDRAFMAVCNGKSEEFFNVKNTGYSSASAYMEGLIEAARTFNFYSENFKLYDAYVRIAAEGRSLVLPFLDIKDEGIEMTGLAFFKEDKMVLKLDFEDSKALSFLKYDNVTGMASLQKSSKEYIDFEGKTGKRKVKCYKEGEKYRFTISIKFSGNVINNEMYSNITKDSEVRKKFEKDLEKQLEKECYEFINKMQNQYKMDCIGLGREAAAKFGRRKNIDWNEVVSNAKIDVNVKVAVDTQGRGDY</sequence>
<evidence type="ECO:0000259" key="9">
    <source>
        <dbReference type="Pfam" id="PF25198"/>
    </source>
</evidence>